<keyword evidence="2" id="KW-1185">Reference proteome</keyword>
<accession>A0ABV4NVK3</accession>
<reference evidence="1 2" key="1">
    <citation type="submission" date="2024-08" db="EMBL/GenBank/DDBJ databases">
        <authorList>
            <person name="Ishaq N."/>
        </authorList>
    </citation>
    <scope>NUCLEOTIDE SEQUENCE [LARGE SCALE GENOMIC DNA]</scope>
    <source>
        <strain evidence="1 2">DSM 18651</strain>
    </source>
</reference>
<organism evidence="1 2">
    <name type="scientific">Microbulbifer epialgicus</name>
    <dbReference type="NCBI Taxonomy" id="393907"/>
    <lineage>
        <taxon>Bacteria</taxon>
        <taxon>Pseudomonadati</taxon>
        <taxon>Pseudomonadota</taxon>
        <taxon>Gammaproteobacteria</taxon>
        <taxon>Cellvibrionales</taxon>
        <taxon>Microbulbiferaceae</taxon>
        <taxon>Microbulbifer</taxon>
    </lineage>
</organism>
<dbReference type="Proteomes" id="UP001569428">
    <property type="component" value="Unassembled WGS sequence"/>
</dbReference>
<gene>
    <name evidence="1" type="ORF">ACCI49_01735</name>
</gene>
<comment type="caution">
    <text evidence="1">The sequence shown here is derived from an EMBL/GenBank/DDBJ whole genome shotgun (WGS) entry which is preliminary data.</text>
</comment>
<dbReference type="EMBL" id="JBGMEK010000002">
    <property type="protein sequence ID" value="MFA0809625.1"/>
    <property type="molecule type" value="Genomic_DNA"/>
</dbReference>
<name>A0ABV4NVK3_9GAMM</name>
<proteinExistence type="predicted"/>
<dbReference type="RefSeq" id="WP_371837243.1">
    <property type="nucleotide sequence ID" value="NZ_JBGMEK010000002.1"/>
</dbReference>
<protein>
    <submittedName>
        <fullName evidence="1">Uncharacterized protein</fullName>
    </submittedName>
</protein>
<evidence type="ECO:0000313" key="2">
    <source>
        <dbReference type="Proteomes" id="UP001569428"/>
    </source>
</evidence>
<sequence>MAVESSRLLTISIREETLIALLAQRHLCAEDLYCPTPRAHQQLRRALLRTLVPVTKPG</sequence>
<evidence type="ECO:0000313" key="1">
    <source>
        <dbReference type="EMBL" id="MFA0809625.1"/>
    </source>
</evidence>